<organism evidence="1 2">
    <name type="scientific">Brassica cretica</name>
    <name type="common">Mustard</name>
    <dbReference type="NCBI Taxonomy" id="69181"/>
    <lineage>
        <taxon>Eukaryota</taxon>
        <taxon>Viridiplantae</taxon>
        <taxon>Streptophyta</taxon>
        <taxon>Embryophyta</taxon>
        <taxon>Tracheophyta</taxon>
        <taxon>Spermatophyta</taxon>
        <taxon>Magnoliopsida</taxon>
        <taxon>eudicotyledons</taxon>
        <taxon>Gunneridae</taxon>
        <taxon>Pentapetalae</taxon>
        <taxon>rosids</taxon>
        <taxon>malvids</taxon>
        <taxon>Brassicales</taxon>
        <taxon>Brassicaceae</taxon>
        <taxon>Brassiceae</taxon>
        <taxon>Brassica</taxon>
    </lineage>
</organism>
<comment type="caution">
    <text evidence="1">The sequence shown here is derived from an EMBL/GenBank/DDBJ whole genome shotgun (WGS) entry which is preliminary data.</text>
</comment>
<sequence length="110" mass="12649">MKTLSNLCSSFFLIFVQNHKAEKHLWKWALALSCCIFLLQVKLNLIKWQKPANSNGYVSSKCKRKSAEERVTYAEEPSGGLAFFSSHFKFGIIHFSRVINECSSRGELRM</sequence>
<dbReference type="EMBL" id="QGKW02001660">
    <property type="protein sequence ID" value="KAF2578660.1"/>
    <property type="molecule type" value="Genomic_DNA"/>
</dbReference>
<gene>
    <name evidence="1" type="ORF">F2Q68_00006593</name>
</gene>
<name>A0A8S9J8L8_BRACR</name>
<evidence type="ECO:0000313" key="2">
    <source>
        <dbReference type="Proteomes" id="UP000712281"/>
    </source>
</evidence>
<dbReference type="Proteomes" id="UP000712281">
    <property type="component" value="Unassembled WGS sequence"/>
</dbReference>
<dbReference type="AlphaFoldDB" id="A0A8S9J8L8"/>
<proteinExistence type="predicted"/>
<evidence type="ECO:0000313" key="1">
    <source>
        <dbReference type="EMBL" id="KAF2578660.1"/>
    </source>
</evidence>
<reference evidence="1" key="1">
    <citation type="submission" date="2019-12" db="EMBL/GenBank/DDBJ databases">
        <title>Genome sequencing and annotation of Brassica cretica.</title>
        <authorList>
            <person name="Studholme D.J."/>
            <person name="Sarris P.F."/>
        </authorList>
    </citation>
    <scope>NUCLEOTIDE SEQUENCE</scope>
    <source>
        <strain evidence="1">PFS-001/15</strain>
        <tissue evidence="1">Leaf</tissue>
    </source>
</reference>
<accession>A0A8S9J8L8</accession>
<protein>
    <submittedName>
        <fullName evidence="1">Uncharacterized protein</fullName>
    </submittedName>
</protein>